<name>A0A1M7ABT9_9BRAD</name>
<dbReference type="RefSeq" id="WP_079543074.1">
    <property type="nucleotide sequence ID" value="NZ_LT670844.1"/>
</dbReference>
<dbReference type="InterPro" id="IPR050465">
    <property type="entry name" value="UPF0194_transport"/>
</dbReference>
<dbReference type="OrthoDB" id="9806939at2"/>
<feature type="coiled-coil region" evidence="3">
    <location>
        <begin position="478"/>
        <end position="505"/>
    </location>
</feature>
<evidence type="ECO:0000259" key="5">
    <source>
        <dbReference type="Pfam" id="PF01590"/>
    </source>
</evidence>
<dbReference type="PANTHER" id="PTHR32347">
    <property type="entry name" value="EFFLUX SYSTEM COMPONENT YKNX-RELATED"/>
    <property type="match status" value="1"/>
</dbReference>
<dbReference type="InterPro" id="IPR003018">
    <property type="entry name" value="GAF"/>
</dbReference>
<evidence type="ECO:0000256" key="3">
    <source>
        <dbReference type="SAM" id="Coils"/>
    </source>
</evidence>
<dbReference type="SUPFAM" id="SSF55781">
    <property type="entry name" value="GAF domain-like"/>
    <property type="match status" value="1"/>
</dbReference>
<comment type="subcellular location">
    <subcellularLocation>
        <location evidence="1">Cell envelope</location>
    </subcellularLocation>
</comment>
<accession>A0A1M7ABT9</accession>
<dbReference type="Gene3D" id="3.30.450.40">
    <property type="match status" value="1"/>
</dbReference>
<evidence type="ECO:0000313" key="7">
    <source>
        <dbReference type="EMBL" id="SHL40138.1"/>
    </source>
</evidence>
<evidence type="ECO:0000259" key="6">
    <source>
        <dbReference type="Pfam" id="PF25973"/>
    </source>
</evidence>
<evidence type="ECO:0000256" key="1">
    <source>
        <dbReference type="ARBA" id="ARBA00004196"/>
    </source>
</evidence>
<dbReference type="EMBL" id="LT670844">
    <property type="protein sequence ID" value="SHL40138.1"/>
    <property type="molecule type" value="Genomic_DNA"/>
</dbReference>
<gene>
    <name evidence="7" type="ORF">SAMN05444159_5808</name>
</gene>
<dbReference type="Proteomes" id="UP000189935">
    <property type="component" value="Chromosome I"/>
</dbReference>
<evidence type="ECO:0000256" key="4">
    <source>
        <dbReference type="SAM" id="MobiDB-lite"/>
    </source>
</evidence>
<dbReference type="PANTHER" id="PTHR32347:SF23">
    <property type="entry name" value="BLL5650 PROTEIN"/>
    <property type="match status" value="1"/>
</dbReference>
<feature type="domain" description="GAF" evidence="5">
    <location>
        <begin position="210"/>
        <end position="342"/>
    </location>
</feature>
<dbReference type="Pfam" id="PF25973">
    <property type="entry name" value="BSH_CzcB"/>
    <property type="match status" value="1"/>
</dbReference>
<dbReference type="Gene3D" id="2.40.30.170">
    <property type="match status" value="1"/>
</dbReference>
<feature type="compositionally biased region" description="Basic and acidic residues" evidence="4">
    <location>
        <begin position="1"/>
        <end position="12"/>
    </location>
</feature>
<reference evidence="7 8" key="1">
    <citation type="submission" date="2016-11" db="EMBL/GenBank/DDBJ databases">
        <authorList>
            <person name="Jaros S."/>
            <person name="Januszkiewicz K."/>
            <person name="Wedrychowicz H."/>
        </authorList>
    </citation>
    <scope>NUCLEOTIDE SEQUENCE [LARGE SCALE GENOMIC DNA]</scope>
    <source>
        <strain evidence="7 8">GAS499</strain>
    </source>
</reference>
<protein>
    <submittedName>
        <fullName evidence="7">GAF domain-containing protein</fullName>
    </submittedName>
</protein>
<dbReference type="GO" id="GO:0030313">
    <property type="term" value="C:cell envelope"/>
    <property type="evidence" value="ECO:0007669"/>
    <property type="project" value="UniProtKB-SubCell"/>
</dbReference>
<evidence type="ECO:0000256" key="2">
    <source>
        <dbReference type="ARBA" id="ARBA00023054"/>
    </source>
</evidence>
<dbReference type="Pfam" id="PF01590">
    <property type="entry name" value="GAF"/>
    <property type="match status" value="1"/>
</dbReference>
<dbReference type="InterPro" id="IPR029016">
    <property type="entry name" value="GAF-like_dom_sf"/>
</dbReference>
<dbReference type="InterPro" id="IPR058647">
    <property type="entry name" value="BSH_CzcB-like"/>
</dbReference>
<keyword evidence="2 3" id="KW-0175">Coiled coil</keyword>
<evidence type="ECO:0000313" key="8">
    <source>
        <dbReference type="Proteomes" id="UP000189935"/>
    </source>
</evidence>
<feature type="region of interest" description="Disordered" evidence="4">
    <location>
        <begin position="1"/>
        <end position="21"/>
    </location>
</feature>
<sequence length="643" mass="68882">MINLQRAREQASNRELGANPDVIARGPAAPSGLWKIVLGGTADAGDFYQAWLALQCGMVGGVTAGLLLLRNASKPDAPPYLPAAAWPDAQGDLNKLAQVAQQAATERRSVVARSGPGASTPGQSNCILVAQPIGSGTELPIAIVVVAVDSQPDLNVQTVAQQLAWGAGWLETLLMRQRAEENARRVKQAAAGLDLLAVAGEHRQLRASAMALANELAGRLQCDRVSIGVVNRRRNGVRLKAMSHTALFRRESQAADVVENAMEEALDQSASVSFPPTESTQKRIAVAHRALANWLGGRAAVASVMLSSRGRSVGVVTLERHRDEPFDEDSISLCEMVASLVGPMIDLQHDSDRIVSGRVVASIAKGTRALVGPRRPALKLAAIAAVLFVAFLALATGEHTVSAKSVTEGLVQRAAVAPFDGFIQSAPMRAGDQVREGEVLASLNDKDLMLDRLKSLSERDKLVQKHRDALAKHDRAETAALSAQIKQVEAQLALAEDKLARTRIVAPFDGTVVSGDLSQMLGTPVERGKVLFEIAPLDGYRVILEVDERDIGYIGIGQRGRLALAGVPANLVGFIVTKVTPIATAEEGRNFFRIEAHLDDGSIQLRPGMEGVGKIEVGRASLFWIWTHTLVEWVRLSAWKWLP</sequence>
<proteinExistence type="predicted"/>
<dbReference type="AlphaFoldDB" id="A0A1M7ABT9"/>
<feature type="domain" description="CzcB-like barrel-sandwich hybrid" evidence="6">
    <location>
        <begin position="416"/>
        <end position="535"/>
    </location>
</feature>
<dbReference type="SUPFAM" id="SSF111369">
    <property type="entry name" value="HlyD-like secretion proteins"/>
    <property type="match status" value="1"/>
</dbReference>
<organism evidence="7 8">
    <name type="scientific">Bradyrhizobium lablabi</name>
    <dbReference type="NCBI Taxonomy" id="722472"/>
    <lineage>
        <taxon>Bacteria</taxon>
        <taxon>Pseudomonadati</taxon>
        <taxon>Pseudomonadota</taxon>
        <taxon>Alphaproteobacteria</taxon>
        <taxon>Hyphomicrobiales</taxon>
        <taxon>Nitrobacteraceae</taxon>
        <taxon>Bradyrhizobium</taxon>
    </lineage>
</organism>